<keyword evidence="3" id="KW-1185">Reference proteome</keyword>
<dbReference type="SMART" id="SM00256">
    <property type="entry name" value="FBOX"/>
    <property type="match status" value="1"/>
</dbReference>
<evidence type="ECO:0000313" key="3">
    <source>
        <dbReference type="Proteomes" id="UP001567538"/>
    </source>
</evidence>
<dbReference type="Gene3D" id="1.20.1280.50">
    <property type="match status" value="1"/>
</dbReference>
<accession>A0ABD1GTS5</accession>
<dbReference type="Pfam" id="PF08268">
    <property type="entry name" value="FBA_3"/>
    <property type="match status" value="1"/>
</dbReference>
<dbReference type="PANTHER" id="PTHR31672">
    <property type="entry name" value="BNACNNG10540D PROTEIN"/>
    <property type="match status" value="1"/>
</dbReference>
<dbReference type="InterPro" id="IPR017451">
    <property type="entry name" value="F-box-assoc_interact_dom"/>
</dbReference>
<dbReference type="AlphaFoldDB" id="A0ABD1GTS5"/>
<dbReference type="Pfam" id="PF00646">
    <property type="entry name" value="F-box"/>
    <property type="match status" value="1"/>
</dbReference>
<dbReference type="InterPro" id="IPR050796">
    <property type="entry name" value="SCF_F-box_component"/>
</dbReference>
<dbReference type="NCBIfam" id="TIGR01640">
    <property type="entry name" value="F_box_assoc_1"/>
    <property type="match status" value="1"/>
</dbReference>
<proteinExistence type="predicted"/>
<gene>
    <name evidence="2" type="ORF">AAHA92_15894</name>
</gene>
<evidence type="ECO:0000259" key="1">
    <source>
        <dbReference type="SMART" id="SM00256"/>
    </source>
</evidence>
<dbReference type="InterPro" id="IPR036047">
    <property type="entry name" value="F-box-like_dom_sf"/>
</dbReference>
<dbReference type="PANTHER" id="PTHR31672:SF13">
    <property type="entry name" value="F-BOX PROTEIN CPR30-LIKE"/>
    <property type="match status" value="1"/>
</dbReference>
<comment type="caution">
    <text evidence="2">The sequence shown here is derived from an EMBL/GenBank/DDBJ whole genome shotgun (WGS) entry which is preliminary data.</text>
</comment>
<dbReference type="EMBL" id="JBEAFC010000007">
    <property type="protein sequence ID" value="KAL1547551.1"/>
    <property type="molecule type" value="Genomic_DNA"/>
</dbReference>
<protein>
    <submittedName>
        <fullName evidence="2">F-box protein</fullName>
    </submittedName>
</protein>
<sequence length="421" mass="49273">MKIKNRNRFNDLLQELTIEILSRLPCRTILISKCVCKSWRGLVESPLFASLHSRQAPLSSARLPTIEFSRAHSFLGFIGDNEMVHKPLKGSILSHSFPNPYKPFIHSSVNGLLFMVDFDSTFELFICNPITRVYVRIEMGHECHSNEYAFGFGVNKSGQYKIVRFHSNWLIPLTCQVYNLGTGQWKSIMVEMLLEFNSQMRNVPPWVNENLHWLIFEFVERDIIPPKIYYLNLETELFNYFSCPLSIQNCERSLYYTLSALGGRLCFTNDESEDVVEIWCMKEYGDDKSWTKDYVIKRKPYMLTFDDILLSNFKFNTHYDLPKFNIQGDLHYIEEYLDSPLIIEIQKHDHNMLYPVKAFEDGGVLLALHTSARLFYYSNETKAIQEIKKENDYGDSNLVIYCPNFVSLKSLVMENMRVESF</sequence>
<feature type="domain" description="F-box" evidence="1">
    <location>
        <begin position="12"/>
        <end position="52"/>
    </location>
</feature>
<dbReference type="SUPFAM" id="SSF81383">
    <property type="entry name" value="F-box domain"/>
    <property type="match status" value="1"/>
</dbReference>
<dbReference type="InterPro" id="IPR001810">
    <property type="entry name" value="F-box_dom"/>
</dbReference>
<evidence type="ECO:0000313" key="2">
    <source>
        <dbReference type="EMBL" id="KAL1547551.1"/>
    </source>
</evidence>
<dbReference type="InterPro" id="IPR013187">
    <property type="entry name" value="F-box-assoc_dom_typ3"/>
</dbReference>
<organism evidence="2 3">
    <name type="scientific">Salvia divinorum</name>
    <name type="common">Maria pastora</name>
    <name type="synonym">Diviner's sage</name>
    <dbReference type="NCBI Taxonomy" id="28513"/>
    <lineage>
        <taxon>Eukaryota</taxon>
        <taxon>Viridiplantae</taxon>
        <taxon>Streptophyta</taxon>
        <taxon>Embryophyta</taxon>
        <taxon>Tracheophyta</taxon>
        <taxon>Spermatophyta</taxon>
        <taxon>Magnoliopsida</taxon>
        <taxon>eudicotyledons</taxon>
        <taxon>Gunneridae</taxon>
        <taxon>Pentapetalae</taxon>
        <taxon>asterids</taxon>
        <taxon>lamiids</taxon>
        <taxon>Lamiales</taxon>
        <taxon>Lamiaceae</taxon>
        <taxon>Nepetoideae</taxon>
        <taxon>Mentheae</taxon>
        <taxon>Salviinae</taxon>
        <taxon>Salvia</taxon>
        <taxon>Salvia subgen. Calosphace</taxon>
    </lineage>
</organism>
<name>A0ABD1GTS5_SALDI</name>
<reference evidence="2 3" key="1">
    <citation type="submission" date="2024-06" db="EMBL/GenBank/DDBJ databases">
        <title>A chromosome level genome sequence of Diviner's sage (Salvia divinorum).</title>
        <authorList>
            <person name="Ford S.A."/>
            <person name="Ro D.-K."/>
            <person name="Ness R.W."/>
            <person name="Phillips M.A."/>
        </authorList>
    </citation>
    <scope>NUCLEOTIDE SEQUENCE [LARGE SCALE GENOMIC DNA]</scope>
    <source>
        <strain evidence="2">SAF-2024a</strain>
        <tissue evidence="2">Leaf</tissue>
    </source>
</reference>
<dbReference type="Proteomes" id="UP001567538">
    <property type="component" value="Unassembled WGS sequence"/>
</dbReference>